<organism evidence="3 4">
    <name type="scientific">Pelagibacterium nitratireducens</name>
    <dbReference type="NCBI Taxonomy" id="1046114"/>
    <lineage>
        <taxon>Bacteria</taxon>
        <taxon>Pseudomonadati</taxon>
        <taxon>Pseudomonadota</taxon>
        <taxon>Alphaproteobacteria</taxon>
        <taxon>Hyphomicrobiales</taxon>
        <taxon>Devosiaceae</taxon>
        <taxon>Pelagibacterium</taxon>
    </lineage>
</organism>
<evidence type="ECO:0000313" key="3">
    <source>
        <dbReference type="EMBL" id="WWT33594.1"/>
    </source>
</evidence>
<dbReference type="PANTHER" id="PTHR46663">
    <property type="entry name" value="DIGUANYLATE CYCLASE DGCT-RELATED"/>
    <property type="match status" value="1"/>
</dbReference>
<dbReference type="Gene3D" id="6.10.340.10">
    <property type="match status" value="1"/>
</dbReference>
<protein>
    <submittedName>
        <fullName evidence="3">Diguanylate cyclase</fullName>
        <ecNumber evidence="3">2.7.7.65</ecNumber>
    </submittedName>
</protein>
<dbReference type="InterPro" id="IPR043128">
    <property type="entry name" value="Rev_trsase/Diguanyl_cyclase"/>
</dbReference>
<dbReference type="PANTHER" id="PTHR46663:SF4">
    <property type="entry name" value="DIGUANYLATE CYCLASE DGCT-RELATED"/>
    <property type="match status" value="1"/>
</dbReference>
<accession>A0ABZ2I5W5</accession>
<dbReference type="EMBL" id="CP146275">
    <property type="protein sequence ID" value="WWT33594.1"/>
    <property type="molecule type" value="Genomic_DNA"/>
</dbReference>
<dbReference type="EC" id="2.7.7.65" evidence="3"/>
<keyword evidence="3" id="KW-0808">Transferase</keyword>
<keyword evidence="3" id="KW-0548">Nucleotidyltransferase</keyword>
<dbReference type="NCBIfam" id="TIGR00254">
    <property type="entry name" value="GGDEF"/>
    <property type="match status" value="1"/>
</dbReference>
<dbReference type="CDD" id="cd01949">
    <property type="entry name" value="GGDEF"/>
    <property type="match status" value="1"/>
</dbReference>
<keyword evidence="1" id="KW-0812">Transmembrane</keyword>
<dbReference type="RefSeq" id="WP_338609200.1">
    <property type="nucleotide sequence ID" value="NZ_CP146275.1"/>
</dbReference>
<sequence length="614" mass="68112">MSAPALLGAKRAMMKSLIGRLAGPSLRTRVLWLVLAALVLVGLAGWFAINRIIDSLTLQFGTMIAERQVQYDRYRGMAALSREISLAEALSRSPVMVDWFADEQNPERMARGLAEMEHYRRSFTDQSVFLVVNASGNYYFNDAQNSFGADPYSYTLEPSLQRDAWYYATRERREGCHLNVNVDEVLRLTKVWINCLVNRGGEVLGMVGTGLDLTDFIREVVDLPQPGVDSIFVDQGGAVQAHRDASLVDFRSITKDIAEKTTVFSLVDTLEDMALLRAMMNGAMEAPNQIRTATLTMGGMPKLVGVGYLDHIGWYNITVMDLDAIIDRRIFLPVGLAAIAILLAVGLALSWIFRIAVLDRLAKVEGGLVALREGRRAVMKPDRSADEIGRLSRTLIEMSDTITDARLSLESQVRERTEQLQSLVNLDALTKIDNRRGFEEKFIVNRRREDDASRINGLMLIDVDNFKAVNDTAGHSAGDQVVIEVARRLKASLRRVDVCARWGGDEFIVLVRDCSPQGLSQIANALTDMMRQMPVVLSDGERLAVTISIGAVLVLVEDSLELATEMADAALYRAKEEGRDRVVLFEREMAMGQDADDDATDDRTVAQAIDSEAV</sequence>
<gene>
    <name evidence="3" type="ORF">V6617_03790</name>
</gene>
<keyword evidence="4" id="KW-1185">Reference proteome</keyword>
<dbReference type="SMART" id="SM00267">
    <property type="entry name" value="GGDEF"/>
    <property type="match status" value="1"/>
</dbReference>
<dbReference type="PROSITE" id="PS50887">
    <property type="entry name" value="GGDEF"/>
    <property type="match status" value="1"/>
</dbReference>
<dbReference type="InterPro" id="IPR000160">
    <property type="entry name" value="GGDEF_dom"/>
</dbReference>
<feature type="transmembrane region" description="Helical" evidence="1">
    <location>
        <begin position="330"/>
        <end position="353"/>
    </location>
</feature>
<name>A0ABZ2I5W5_9HYPH</name>
<dbReference type="Proteomes" id="UP001369958">
    <property type="component" value="Chromosome"/>
</dbReference>
<dbReference type="InterPro" id="IPR052163">
    <property type="entry name" value="DGC-Regulatory_Protein"/>
</dbReference>
<dbReference type="GO" id="GO:0052621">
    <property type="term" value="F:diguanylate cyclase activity"/>
    <property type="evidence" value="ECO:0007669"/>
    <property type="project" value="UniProtKB-EC"/>
</dbReference>
<dbReference type="InterPro" id="IPR029787">
    <property type="entry name" value="Nucleotide_cyclase"/>
</dbReference>
<dbReference type="Pfam" id="PF00990">
    <property type="entry name" value="GGDEF"/>
    <property type="match status" value="1"/>
</dbReference>
<dbReference type="SUPFAM" id="SSF55073">
    <property type="entry name" value="Nucleotide cyclase"/>
    <property type="match status" value="1"/>
</dbReference>
<evidence type="ECO:0000259" key="2">
    <source>
        <dbReference type="PROSITE" id="PS50887"/>
    </source>
</evidence>
<evidence type="ECO:0000313" key="4">
    <source>
        <dbReference type="Proteomes" id="UP001369958"/>
    </source>
</evidence>
<keyword evidence="1" id="KW-0472">Membrane</keyword>
<feature type="domain" description="GGDEF" evidence="2">
    <location>
        <begin position="454"/>
        <end position="587"/>
    </location>
</feature>
<evidence type="ECO:0000256" key="1">
    <source>
        <dbReference type="SAM" id="Phobius"/>
    </source>
</evidence>
<proteinExistence type="predicted"/>
<keyword evidence="1" id="KW-1133">Transmembrane helix</keyword>
<reference evidence="3 4" key="1">
    <citation type="submission" date="2024-02" db="EMBL/GenBank/DDBJ databases">
        <title>Complete genome sequence of Pelagibacterium nitratireducens ZH15.</title>
        <authorList>
            <person name="Zhao L.H."/>
        </authorList>
    </citation>
    <scope>NUCLEOTIDE SEQUENCE [LARGE SCALE GENOMIC DNA]</scope>
    <source>
        <strain evidence="3 4">ZH15</strain>
    </source>
</reference>
<dbReference type="Gene3D" id="3.30.70.270">
    <property type="match status" value="1"/>
</dbReference>